<evidence type="ECO:0000313" key="2">
    <source>
        <dbReference type="Proteomes" id="UP000000254"/>
    </source>
</evidence>
<protein>
    <submittedName>
        <fullName evidence="1">Uncharacterized protein</fullName>
    </submittedName>
</protein>
<sequence>MKLRIKWGNGSLYTELHEDTLIIYSSNFSLELRPRTIIIDNYRGYRIGEDNKRKYIYVYLKEKINPYATPPQITPAKKPVLIGDYQIVYTTTKYDIYYTIITPGYTLYEYVIITSDEVGIALSRKRETYFEETDNKLIVYLV</sequence>
<gene>
    <name evidence="1" type="ordered locus">Smar_0512</name>
</gene>
<organism evidence="1 2">
    <name type="scientific">Staphylothermus marinus (strain ATCC 43588 / DSM 3639 / JCM 9404 / F1)</name>
    <dbReference type="NCBI Taxonomy" id="399550"/>
    <lineage>
        <taxon>Archaea</taxon>
        <taxon>Thermoproteota</taxon>
        <taxon>Thermoprotei</taxon>
        <taxon>Desulfurococcales</taxon>
        <taxon>Desulfurococcaceae</taxon>
        <taxon>Staphylothermus</taxon>
    </lineage>
</organism>
<dbReference type="GeneID" id="4906797"/>
<reference evidence="2" key="1">
    <citation type="journal article" date="2009" name="BMC Genomics">
        <title>The complete genome sequence of Staphylothermus marinus reveals differences in sulfur metabolism among heterotrophic Crenarchaeota.</title>
        <authorList>
            <person name="Anderson I.J."/>
            <person name="Dharmarajan L."/>
            <person name="Rodriguez J."/>
            <person name="Hooper S."/>
            <person name="Porat I."/>
            <person name="Ulrich L.E."/>
            <person name="Elkins J.G."/>
            <person name="Mavromatis K."/>
            <person name="Sun H."/>
            <person name="Land M."/>
            <person name="Lapidus A."/>
            <person name="Lucas S."/>
            <person name="Barry K."/>
            <person name="Huber H."/>
            <person name="Zhulin I.B."/>
            <person name="Whitman W.B."/>
            <person name="Mukhopadhyay B."/>
            <person name="Woese C."/>
            <person name="Bristow J."/>
            <person name="Kyrpides N."/>
        </authorList>
    </citation>
    <scope>NUCLEOTIDE SEQUENCE [LARGE SCALE GENOMIC DNA]</scope>
    <source>
        <strain evidence="2">ATCC 43588 / DSM 3639 / JCM 9404 / F1</strain>
    </source>
</reference>
<dbReference type="EMBL" id="CP000575">
    <property type="protein sequence ID" value="ABN69620.1"/>
    <property type="molecule type" value="Genomic_DNA"/>
</dbReference>
<accession>A3DLW0</accession>
<reference evidence="1 2" key="2">
    <citation type="journal article" date="2009" name="Stand. Genomic Sci.">
        <title>Complete genome sequence of Staphylothermus marinus Stetter and Fiala 1986 type strain F1.</title>
        <authorList>
            <person name="Anderson I.J."/>
            <person name="Sun H."/>
            <person name="Lapidus A."/>
            <person name="Copeland A."/>
            <person name="Glavina Del Rio T."/>
            <person name="Tice H."/>
            <person name="Dalin E."/>
            <person name="Lucas S."/>
            <person name="Barry K."/>
            <person name="Land M."/>
            <person name="Richardson P."/>
            <person name="Huber H."/>
            <person name="Kyrpides N.C."/>
        </authorList>
    </citation>
    <scope>NUCLEOTIDE SEQUENCE [LARGE SCALE GENOMIC DNA]</scope>
    <source>
        <strain evidence="2">ATCC 43588 / DSM 3639 / JCM 9404 / F1</strain>
    </source>
</reference>
<dbReference type="AlphaFoldDB" id="A3DLW0"/>
<keyword evidence="2" id="KW-1185">Reference proteome</keyword>
<dbReference type="Proteomes" id="UP000000254">
    <property type="component" value="Chromosome"/>
</dbReference>
<dbReference type="eggNOG" id="arCOG06084">
    <property type="taxonomic scope" value="Archaea"/>
</dbReference>
<evidence type="ECO:0000313" key="1">
    <source>
        <dbReference type="EMBL" id="ABN69620.1"/>
    </source>
</evidence>
<dbReference type="KEGG" id="smr:Smar_0512"/>
<name>A3DLW0_STAMF</name>
<dbReference type="HOGENOM" id="CLU_130780_0_0_2"/>
<proteinExistence type="predicted"/>
<dbReference type="RefSeq" id="WP_011838811.1">
    <property type="nucleotide sequence ID" value="NC_009033.1"/>
</dbReference>